<dbReference type="AlphaFoldDB" id="A0A2Z5FU10"/>
<protein>
    <submittedName>
        <fullName evidence="1">Uncharacterized protein</fullName>
    </submittedName>
</protein>
<name>A0A2Z5FU10_9BACT</name>
<organism evidence="1 2">
    <name type="scientific">Acidisarcina polymorpha</name>
    <dbReference type="NCBI Taxonomy" id="2211140"/>
    <lineage>
        <taxon>Bacteria</taxon>
        <taxon>Pseudomonadati</taxon>
        <taxon>Acidobacteriota</taxon>
        <taxon>Terriglobia</taxon>
        <taxon>Terriglobales</taxon>
        <taxon>Acidobacteriaceae</taxon>
        <taxon>Acidisarcina</taxon>
    </lineage>
</organism>
<dbReference type="EMBL" id="CP030840">
    <property type="protein sequence ID" value="AXC10328.1"/>
    <property type="molecule type" value="Genomic_DNA"/>
</dbReference>
<evidence type="ECO:0000313" key="2">
    <source>
        <dbReference type="Proteomes" id="UP000253606"/>
    </source>
</evidence>
<evidence type="ECO:0000313" key="1">
    <source>
        <dbReference type="EMBL" id="AXC10328.1"/>
    </source>
</evidence>
<reference evidence="1 2" key="1">
    <citation type="journal article" date="2018" name="Front. Microbiol.">
        <title>Hydrolytic Capabilities as a Key to Environmental Success: Chitinolytic and Cellulolytic Acidobacteria From Acidic Sub-arctic Soils and Boreal Peatlands.</title>
        <authorList>
            <person name="Belova S.E."/>
            <person name="Ravin N.V."/>
            <person name="Pankratov T.A."/>
            <person name="Rakitin A.L."/>
            <person name="Ivanova A.A."/>
            <person name="Beletsky A.V."/>
            <person name="Mardanov A.V."/>
            <person name="Sinninghe Damste J.S."/>
            <person name="Dedysh S.N."/>
        </authorList>
    </citation>
    <scope>NUCLEOTIDE SEQUENCE [LARGE SCALE GENOMIC DNA]</scope>
    <source>
        <strain evidence="1 2">SBC82</strain>
    </source>
</reference>
<keyword evidence="2" id="KW-1185">Reference proteome</keyword>
<gene>
    <name evidence="1" type="ORF">ACPOL_0977</name>
</gene>
<dbReference type="KEGG" id="abas:ACPOL_0977"/>
<sequence>MIKDQDHAVTLSSNHRIKEATGRERLRASEFRLSRAKVMHTRKLYLKDGEFAPRPGQ</sequence>
<accession>A0A2Z5FU10</accession>
<proteinExistence type="predicted"/>
<dbReference type="Proteomes" id="UP000253606">
    <property type="component" value="Chromosome"/>
</dbReference>